<evidence type="ECO:0000256" key="2">
    <source>
        <dbReference type="ARBA" id="ARBA00022723"/>
    </source>
</evidence>
<dbReference type="Gene3D" id="3.40.630.10">
    <property type="entry name" value="Zn peptidases"/>
    <property type="match status" value="1"/>
</dbReference>
<dbReference type="InterPro" id="IPR011650">
    <property type="entry name" value="Peptidase_M20_dimer"/>
</dbReference>
<dbReference type="InterPro" id="IPR036264">
    <property type="entry name" value="Bact_exopeptidase_dim_dom"/>
</dbReference>
<dbReference type="InterPro" id="IPR050072">
    <property type="entry name" value="Peptidase_M20A"/>
</dbReference>
<dbReference type="OrthoDB" id="9776600at2"/>
<dbReference type="Gene3D" id="3.30.70.360">
    <property type="match status" value="1"/>
</dbReference>
<evidence type="ECO:0000259" key="5">
    <source>
        <dbReference type="Pfam" id="PF07687"/>
    </source>
</evidence>
<dbReference type="RefSeq" id="WP_111537842.1">
    <property type="nucleotide sequence ID" value="NZ_QKZL01000012.1"/>
</dbReference>
<evidence type="ECO:0000313" key="7">
    <source>
        <dbReference type="Proteomes" id="UP000248916"/>
    </source>
</evidence>
<dbReference type="SUPFAM" id="SSF53187">
    <property type="entry name" value="Zn-dependent exopeptidases"/>
    <property type="match status" value="1"/>
</dbReference>
<dbReference type="GO" id="GO:0046872">
    <property type="term" value="F:metal ion binding"/>
    <property type="evidence" value="ECO:0007669"/>
    <property type="project" value="UniProtKB-KW"/>
</dbReference>
<dbReference type="PANTHER" id="PTHR43808">
    <property type="entry name" value="ACETYLORNITHINE DEACETYLASE"/>
    <property type="match status" value="1"/>
</dbReference>
<keyword evidence="7" id="KW-1185">Reference proteome</keyword>
<evidence type="ECO:0000256" key="1">
    <source>
        <dbReference type="ARBA" id="ARBA00001947"/>
    </source>
</evidence>
<keyword evidence="2" id="KW-0479">Metal-binding</keyword>
<reference evidence="6 7" key="1">
    <citation type="submission" date="2018-06" db="EMBL/GenBank/DDBJ databases">
        <title>Genomic Encyclopedia of Archaeal and Bacterial Type Strains, Phase II (KMG-II): from individual species to whole genera.</title>
        <authorList>
            <person name="Goeker M."/>
        </authorList>
    </citation>
    <scope>NUCLEOTIDE SEQUENCE [LARGE SCALE GENOMIC DNA]</scope>
    <source>
        <strain evidence="6 7">DSM 22009</strain>
    </source>
</reference>
<comment type="caution">
    <text evidence="6">The sequence shown here is derived from an EMBL/GenBank/DDBJ whole genome shotgun (WGS) entry which is preliminary data.</text>
</comment>
<organism evidence="6 7">
    <name type="scientific">Palleronia aestuarii</name>
    <dbReference type="NCBI Taxonomy" id="568105"/>
    <lineage>
        <taxon>Bacteria</taxon>
        <taxon>Pseudomonadati</taxon>
        <taxon>Pseudomonadota</taxon>
        <taxon>Alphaproteobacteria</taxon>
        <taxon>Rhodobacterales</taxon>
        <taxon>Roseobacteraceae</taxon>
        <taxon>Palleronia</taxon>
    </lineage>
</organism>
<name>A0A2W7PZC5_9RHOB</name>
<feature type="domain" description="Peptidase M20 dimerisation" evidence="5">
    <location>
        <begin position="193"/>
        <end position="285"/>
    </location>
</feature>
<accession>A0A2W7PZC5</accession>
<dbReference type="GO" id="GO:0016787">
    <property type="term" value="F:hydrolase activity"/>
    <property type="evidence" value="ECO:0007669"/>
    <property type="project" value="UniProtKB-KW"/>
</dbReference>
<evidence type="ECO:0000256" key="4">
    <source>
        <dbReference type="ARBA" id="ARBA00022833"/>
    </source>
</evidence>
<protein>
    <submittedName>
        <fullName evidence="6">Di/tripeptidase</fullName>
    </submittedName>
</protein>
<dbReference type="EMBL" id="QKZL01000012">
    <property type="protein sequence ID" value="PZX14879.1"/>
    <property type="molecule type" value="Genomic_DNA"/>
</dbReference>
<dbReference type="InterPro" id="IPR001261">
    <property type="entry name" value="ArgE/DapE_CS"/>
</dbReference>
<dbReference type="Proteomes" id="UP000248916">
    <property type="component" value="Unassembled WGS sequence"/>
</dbReference>
<dbReference type="PANTHER" id="PTHR43808:SF17">
    <property type="entry name" value="PEPTIDASE M20"/>
    <property type="match status" value="1"/>
</dbReference>
<evidence type="ECO:0000313" key="6">
    <source>
        <dbReference type="EMBL" id="PZX14879.1"/>
    </source>
</evidence>
<evidence type="ECO:0000256" key="3">
    <source>
        <dbReference type="ARBA" id="ARBA00022801"/>
    </source>
</evidence>
<dbReference type="InterPro" id="IPR002933">
    <property type="entry name" value="Peptidase_M20"/>
</dbReference>
<dbReference type="Pfam" id="PF01546">
    <property type="entry name" value="Peptidase_M20"/>
    <property type="match status" value="1"/>
</dbReference>
<dbReference type="SUPFAM" id="SSF55031">
    <property type="entry name" value="Bacterial exopeptidase dimerisation domain"/>
    <property type="match status" value="1"/>
</dbReference>
<dbReference type="Pfam" id="PF07687">
    <property type="entry name" value="M20_dimer"/>
    <property type="match status" value="1"/>
</dbReference>
<comment type="cofactor">
    <cofactor evidence="1">
        <name>Zn(2+)</name>
        <dbReference type="ChEBI" id="CHEBI:29105"/>
    </cofactor>
</comment>
<keyword evidence="3" id="KW-0378">Hydrolase</keyword>
<gene>
    <name evidence="6" type="ORF">LX81_02730</name>
</gene>
<proteinExistence type="predicted"/>
<sequence>MTKDIAAILASPGFASAADALRGQHDRFVEEIIAITEIPAPPFKENRRAVALERMFREHELEEVRRDEIGNVIGLRRGRANGTTVAVAAHLDTVFPEGTDCTVRREGTKLFAPGVGDDGRGLAALLAYIRALDAGMIETEADLLFVCDVGEEGKGDLRGVRHLLTEGPYRDRIDAFFTIDGLELETITTVAVGSYRYRVTFRGPGGHSFNAFGTVNPAYALGAFLAGMAQVEVKDDPRTTFCASVFGGGSSINAIPEEVWVEIDLRSEDQQALDRLDAEIRRLIDGAVEGENACADRSSGEIAAEIRRIGNRPAGRTDHDLPIVQAAFAALQAFDFAARTGASSTDANIPMSLGIPAIRVGSGGTGGRAHSLEEWIDVEPELSIRGLTAGLATILGTAGMRHD</sequence>
<dbReference type="PROSITE" id="PS00758">
    <property type="entry name" value="ARGE_DAPE_CPG2_1"/>
    <property type="match status" value="1"/>
</dbReference>
<keyword evidence="4" id="KW-0862">Zinc</keyword>
<dbReference type="AlphaFoldDB" id="A0A2W7PZC5"/>